<dbReference type="Gene3D" id="3.40.50.1820">
    <property type="entry name" value="alpha/beta hydrolase"/>
    <property type="match status" value="1"/>
</dbReference>
<protein>
    <recommendedName>
        <fullName evidence="3">Esterase</fullName>
    </recommendedName>
</protein>
<reference evidence="1 2" key="1">
    <citation type="submission" date="2018-01" db="EMBL/GenBank/DDBJ databases">
        <title>The draft genome sequence of Cohaesibacter sp. H1304.</title>
        <authorList>
            <person name="Wang N.-N."/>
            <person name="Du Z.-J."/>
        </authorList>
    </citation>
    <scope>NUCLEOTIDE SEQUENCE [LARGE SCALE GENOMIC DNA]</scope>
    <source>
        <strain evidence="1 2">H1304</strain>
    </source>
</reference>
<dbReference type="AlphaFoldDB" id="A0A2N5XK65"/>
<dbReference type="InterPro" id="IPR029058">
    <property type="entry name" value="AB_hydrolase_fold"/>
</dbReference>
<evidence type="ECO:0000313" key="2">
    <source>
        <dbReference type="Proteomes" id="UP000234881"/>
    </source>
</evidence>
<keyword evidence="2" id="KW-1185">Reference proteome</keyword>
<dbReference type="Pfam" id="PF05990">
    <property type="entry name" value="DUF900"/>
    <property type="match status" value="1"/>
</dbReference>
<sequence>MDRPLDLSKTHDSHLHSTYLGRGARTVLTVLMFGAMLAGCASPTSVKFARSTFSSLDTETVFVATNRKAIGKSDFDGERGEKIQFSSYAISIPPIHEVGQIEWPRNEPDPAKHFAVIKAQPFSETAGFKQHLNVAIDTPGARTVDGKREAILFVHGYNTNFSEGLYRAAQMKHDFGITSPMTLFSWPSAGKPGLYMYDRDSVKASRDQLADVVRMLTNSKAEQVTLVAHSLGTELLMEALRQMALSNDGRLPAKVKAVILISPDLDIDVFNSQLQVIKTLPRDFMVFVSEKDQALQISSFLAGDTNRVGNNIDETRIKRDGINVIDVSEFDGGDGLNHMTAITSPSLVSLLKGMAQSGQRKMLSESGLQTSLSDKLVDTATLPLTLVVKTTKAILNQ</sequence>
<comment type="caution">
    <text evidence="1">The sequence shown here is derived from an EMBL/GenBank/DDBJ whole genome shotgun (WGS) entry which is preliminary data.</text>
</comment>
<dbReference type="SUPFAM" id="SSF53474">
    <property type="entry name" value="alpha/beta-Hydrolases"/>
    <property type="match status" value="1"/>
</dbReference>
<organism evidence="1 2">
    <name type="scientific">Cohaesibacter celericrescens</name>
    <dbReference type="NCBI Taxonomy" id="2067669"/>
    <lineage>
        <taxon>Bacteria</taxon>
        <taxon>Pseudomonadati</taxon>
        <taxon>Pseudomonadota</taxon>
        <taxon>Alphaproteobacteria</taxon>
        <taxon>Hyphomicrobiales</taxon>
        <taxon>Cohaesibacteraceae</taxon>
    </lineage>
</organism>
<dbReference type="EMBL" id="PKUQ01000055">
    <property type="protein sequence ID" value="PLW74892.1"/>
    <property type="molecule type" value="Genomic_DNA"/>
</dbReference>
<name>A0A2N5XK65_9HYPH</name>
<evidence type="ECO:0000313" key="1">
    <source>
        <dbReference type="EMBL" id="PLW74892.1"/>
    </source>
</evidence>
<dbReference type="PANTHER" id="PTHR36513">
    <property type="entry name" value="ABC TRANSMEMBRANE TYPE-1 DOMAIN-CONTAINING PROTEIN"/>
    <property type="match status" value="1"/>
</dbReference>
<dbReference type="InterPro" id="IPR014586">
    <property type="entry name" value="UCP033909"/>
</dbReference>
<proteinExistence type="predicted"/>
<dbReference type="InterPro" id="IPR010297">
    <property type="entry name" value="DUF900_hydrolase"/>
</dbReference>
<accession>A0A2N5XK65</accession>
<dbReference type="Proteomes" id="UP000234881">
    <property type="component" value="Unassembled WGS sequence"/>
</dbReference>
<evidence type="ECO:0008006" key="3">
    <source>
        <dbReference type="Google" id="ProtNLM"/>
    </source>
</evidence>
<dbReference type="PIRSF" id="PIRSF033909">
    <property type="entry name" value="UCP033909"/>
    <property type="match status" value="1"/>
</dbReference>
<dbReference type="RefSeq" id="WP_101535791.1">
    <property type="nucleotide sequence ID" value="NZ_JBFHIU010000004.1"/>
</dbReference>
<dbReference type="OrthoDB" id="9797755at2"/>
<dbReference type="PANTHER" id="PTHR36513:SF1">
    <property type="entry name" value="TRANSMEMBRANE PROTEIN"/>
    <property type="match status" value="1"/>
</dbReference>
<gene>
    <name evidence="1" type="ORF">C0081_21510</name>
</gene>